<comment type="caution">
    <text evidence="1">The sequence shown here is derived from an EMBL/GenBank/DDBJ whole genome shotgun (WGS) entry which is preliminary data.</text>
</comment>
<protein>
    <submittedName>
        <fullName evidence="1">Uncharacterized protein</fullName>
    </submittedName>
</protein>
<reference evidence="1" key="1">
    <citation type="journal article" date="2015" name="Nature">
        <title>Complex archaea that bridge the gap between prokaryotes and eukaryotes.</title>
        <authorList>
            <person name="Spang A."/>
            <person name="Saw J.H."/>
            <person name="Jorgensen S.L."/>
            <person name="Zaremba-Niedzwiedzka K."/>
            <person name="Martijn J."/>
            <person name="Lind A.E."/>
            <person name="van Eijk R."/>
            <person name="Schleper C."/>
            <person name="Guy L."/>
            <person name="Ettema T.J."/>
        </authorList>
    </citation>
    <scope>NUCLEOTIDE SEQUENCE</scope>
</reference>
<dbReference type="InterPro" id="IPR011335">
    <property type="entry name" value="Restrct_endonuc-II-like"/>
</dbReference>
<dbReference type="AlphaFoldDB" id="A0A0F9HJW6"/>
<dbReference type="EMBL" id="LAZR01014865">
    <property type="protein sequence ID" value="KKM15611.1"/>
    <property type="molecule type" value="Genomic_DNA"/>
</dbReference>
<dbReference type="Gene3D" id="3.40.91.30">
    <property type="match status" value="1"/>
</dbReference>
<dbReference type="SUPFAM" id="SSF52980">
    <property type="entry name" value="Restriction endonuclease-like"/>
    <property type="match status" value="1"/>
</dbReference>
<proteinExistence type="predicted"/>
<dbReference type="Gene3D" id="1.10.10.60">
    <property type="entry name" value="Homeodomain-like"/>
    <property type="match status" value="1"/>
</dbReference>
<sequence>MLDNRLSTQMKANCIQCQTGFDLSSSQKKQLKADNDCKLFCSLMCRKIYFRELRRIPCAWCKKEFIASPTQICYAKKKPSAKTFCSHACASKWRSRFINPTAKRKLWLNKEELYDLYYNQHLTTIQIATKYQVAHSTVWENLKRLNIPIKPRIGKHEFIPELNHFSRSSWEKSTALWLKKKHYTYFYEPKVFNTANGYYRPDFYLPDRNIYIEVKGRWYRDAKEKFLHFWQRHPNVLLLMEHEIDLINQDIANEKPVSLRTLKRLSKENIENLIQCKLF</sequence>
<name>A0A0F9HJW6_9ZZZZ</name>
<organism evidence="1">
    <name type="scientific">marine sediment metagenome</name>
    <dbReference type="NCBI Taxonomy" id="412755"/>
    <lineage>
        <taxon>unclassified sequences</taxon>
        <taxon>metagenomes</taxon>
        <taxon>ecological metagenomes</taxon>
    </lineage>
</organism>
<accession>A0A0F9HJW6</accession>
<gene>
    <name evidence="1" type="ORF">LCGC14_1694320</name>
</gene>
<evidence type="ECO:0000313" key="1">
    <source>
        <dbReference type="EMBL" id="KKM15611.1"/>
    </source>
</evidence>